<comment type="catalytic activity">
    <reaction evidence="8 13">
        <text>7-aminomethyl-7-carbaguanosine(34) in tRNA + S-adenosyl-L-methionine = epoxyqueuosine(34) in tRNA + adenine + L-methionine + 2 H(+)</text>
        <dbReference type="Rhea" id="RHEA:32155"/>
        <dbReference type="Rhea" id="RHEA-COMP:10342"/>
        <dbReference type="Rhea" id="RHEA-COMP:18582"/>
        <dbReference type="ChEBI" id="CHEBI:15378"/>
        <dbReference type="ChEBI" id="CHEBI:16708"/>
        <dbReference type="ChEBI" id="CHEBI:57844"/>
        <dbReference type="ChEBI" id="CHEBI:59789"/>
        <dbReference type="ChEBI" id="CHEBI:82833"/>
        <dbReference type="ChEBI" id="CHEBI:194443"/>
        <dbReference type="EC" id="2.4.99.17"/>
    </reaction>
</comment>
<evidence type="ECO:0000256" key="7">
    <source>
        <dbReference type="ARBA" id="ARBA00022785"/>
    </source>
</evidence>
<dbReference type="Pfam" id="PF02547">
    <property type="entry name" value="Queuosine_synth"/>
    <property type="match status" value="1"/>
</dbReference>
<comment type="caution">
    <text evidence="14">The sequence shown here is derived from an EMBL/GenBank/DDBJ whole genome shotgun (WGS) entry which is preliminary data.</text>
</comment>
<proteinExistence type="inferred from homology"/>
<dbReference type="GO" id="GO:0051075">
    <property type="term" value="F:S-adenosylmethionine:tRNA ribosyltransferase-isomerase activity"/>
    <property type="evidence" value="ECO:0007669"/>
    <property type="project" value="UniProtKB-EC"/>
</dbReference>
<dbReference type="InterPro" id="IPR003699">
    <property type="entry name" value="QueA"/>
</dbReference>
<dbReference type="Gene3D" id="3.40.1780.10">
    <property type="entry name" value="QueA-like"/>
    <property type="match status" value="1"/>
</dbReference>
<dbReference type="AlphaFoldDB" id="A0A3D3R9N5"/>
<dbReference type="UniPathway" id="UPA00392"/>
<keyword evidence="7 13" id="KW-0671">Queuosine biosynthesis</keyword>
<dbReference type="GO" id="GO:0005737">
    <property type="term" value="C:cytoplasm"/>
    <property type="evidence" value="ECO:0007669"/>
    <property type="project" value="UniProtKB-SubCell"/>
</dbReference>
<evidence type="ECO:0000256" key="12">
    <source>
        <dbReference type="ARBA" id="ARBA00076160"/>
    </source>
</evidence>
<comment type="subunit">
    <text evidence="3 13">Monomer.</text>
</comment>
<dbReference type="Gene3D" id="2.40.10.240">
    <property type="entry name" value="QueA-like"/>
    <property type="match status" value="1"/>
</dbReference>
<evidence type="ECO:0000256" key="13">
    <source>
        <dbReference type="HAMAP-Rule" id="MF_00113"/>
    </source>
</evidence>
<dbReference type="Proteomes" id="UP000263642">
    <property type="component" value="Unassembled WGS sequence"/>
</dbReference>
<keyword evidence="4 13" id="KW-0963">Cytoplasm</keyword>
<dbReference type="InterPro" id="IPR042119">
    <property type="entry name" value="QueA_dom2"/>
</dbReference>
<sequence length="351" mass="39398">MTDLNDFDYQLPPELIATEPTQQRDQSRLLILDRKSQSITHGSISDLPRYLNPDDCLVLNNTRVLSARLFGTRQSTGGKWEGLYLGSNSLGEWKLMSKTRGKLNPGDIIELRPAHQRSLEKQVTLKLLSKDTEGYWTALVKSDEDHHSLLAHFGTMPLPPYMKRNLATEEDWERYQTVYAAQPGAVAAPTAGLHFTPELLERCTAQGTRIANVTLHVGIGTFKPISVETLEAHKMHSEWCELPAESAELLNQSRQQGGRIICVGTTSVRTLESVAQQGPLQAWQGETDIFIYPPYQFQAVDCLLTNFHLPKSTLLVLVSAFAGAEFIREAYKKAVEAEYRFYSYGDAMLIL</sequence>
<evidence type="ECO:0000256" key="8">
    <source>
        <dbReference type="ARBA" id="ARBA00052751"/>
    </source>
</evidence>
<reference evidence="14 15" key="1">
    <citation type="journal article" date="2018" name="Nat. Biotechnol.">
        <title>A standardized bacterial taxonomy based on genome phylogeny substantially revises the tree of life.</title>
        <authorList>
            <person name="Parks D.H."/>
            <person name="Chuvochina M."/>
            <person name="Waite D.W."/>
            <person name="Rinke C."/>
            <person name="Skarshewski A."/>
            <person name="Chaumeil P.A."/>
            <person name="Hugenholtz P."/>
        </authorList>
    </citation>
    <scope>NUCLEOTIDE SEQUENCE [LARGE SCALE GENOMIC DNA]</scope>
    <source>
        <strain evidence="14">UBA9375</strain>
    </source>
</reference>
<evidence type="ECO:0000256" key="1">
    <source>
        <dbReference type="ARBA" id="ARBA00004496"/>
    </source>
</evidence>
<dbReference type="GO" id="GO:0008616">
    <property type="term" value="P:tRNA queuosine(34) biosynthetic process"/>
    <property type="evidence" value="ECO:0007669"/>
    <property type="project" value="UniProtKB-UniRule"/>
</dbReference>
<evidence type="ECO:0000313" key="14">
    <source>
        <dbReference type="EMBL" id="HCO25535.1"/>
    </source>
</evidence>
<accession>A0A3D3R9N5</accession>
<evidence type="ECO:0000256" key="10">
    <source>
        <dbReference type="ARBA" id="ARBA00066503"/>
    </source>
</evidence>
<organism evidence="14 15">
    <name type="scientific">Gimesia maris</name>
    <dbReference type="NCBI Taxonomy" id="122"/>
    <lineage>
        <taxon>Bacteria</taxon>
        <taxon>Pseudomonadati</taxon>
        <taxon>Planctomycetota</taxon>
        <taxon>Planctomycetia</taxon>
        <taxon>Planctomycetales</taxon>
        <taxon>Planctomycetaceae</taxon>
        <taxon>Gimesia</taxon>
    </lineage>
</organism>
<gene>
    <name evidence="13" type="primary">queA</name>
    <name evidence="14" type="ORF">DIT97_21855</name>
</gene>
<comment type="function">
    <text evidence="13">Transfers and isomerizes the ribose moiety from AdoMet to the 7-aminomethyl group of 7-deazaguanine (preQ1-tRNA) to give epoxyqueuosine (oQ-tRNA).</text>
</comment>
<dbReference type="InterPro" id="IPR036100">
    <property type="entry name" value="QueA_sf"/>
</dbReference>
<evidence type="ECO:0000256" key="5">
    <source>
        <dbReference type="ARBA" id="ARBA00022679"/>
    </source>
</evidence>
<evidence type="ECO:0000256" key="9">
    <source>
        <dbReference type="ARBA" id="ARBA00061210"/>
    </source>
</evidence>
<evidence type="ECO:0000256" key="3">
    <source>
        <dbReference type="ARBA" id="ARBA00011245"/>
    </source>
</evidence>
<keyword evidence="5 13" id="KW-0808">Transferase</keyword>
<dbReference type="NCBIfam" id="NF001140">
    <property type="entry name" value="PRK00147.1"/>
    <property type="match status" value="1"/>
</dbReference>
<dbReference type="EMBL" id="DQAY01000132">
    <property type="protein sequence ID" value="HCO25535.1"/>
    <property type="molecule type" value="Genomic_DNA"/>
</dbReference>
<name>A0A3D3R9N5_9PLAN</name>
<dbReference type="InterPro" id="IPR042118">
    <property type="entry name" value="QueA_dom1"/>
</dbReference>
<evidence type="ECO:0000313" key="15">
    <source>
        <dbReference type="Proteomes" id="UP000263642"/>
    </source>
</evidence>
<dbReference type="PANTHER" id="PTHR30307">
    <property type="entry name" value="S-ADENOSYLMETHIONINE:TRNA RIBOSYLTRANSFERASE-ISOMERASE"/>
    <property type="match status" value="1"/>
</dbReference>
<evidence type="ECO:0000256" key="11">
    <source>
        <dbReference type="ARBA" id="ARBA00069325"/>
    </source>
</evidence>
<dbReference type="FunFam" id="3.40.1780.10:FF:000001">
    <property type="entry name" value="S-adenosylmethionine:tRNA ribosyltransferase-isomerase"/>
    <property type="match status" value="1"/>
</dbReference>
<evidence type="ECO:0000256" key="4">
    <source>
        <dbReference type="ARBA" id="ARBA00022490"/>
    </source>
</evidence>
<comment type="similarity">
    <text evidence="9 13">Belongs to the QueA family.</text>
</comment>
<dbReference type="NCBIfam" id="TIGR00113">
    <property type="entry name" value="queA"/>
    <property type="match status" value="1"/>
</dbReference>
<dbReference type="SUPFAM" id="SSF111337">
    <property type="entry name" value="QueA-like"/>
    <property type="match status" value="1"/>
</dbReference>
<dbReference type="EC" id="2.4.99.17" evidence="10 13"/>
<dbReference type="PANTHER" id="PTHR30307:SF0">
    <property type="entry name" value="S-ADENOSYLMETHIONINE:TRNA RIBOSYLTRANSFERASE-ISOMERASE"/>
    <property type="match status" value="1"/>
</dbReference>
<evidence type="ECO:0000256" key="2">
    <source>
        <dbReference type="ARBA" id="ARBA00004691"/>
    </source>
</evidence>
<keyword evidence="6 13" id="KW-0949">S-adenosyl-L-methionine</keyword>
<keyword evidence="14" id="KW-0413">Isomerase</keyword>
<comment type="pathway">
    <text evidence="2 13">tRNA modification; tRNA-queuosine biosynthesis.</text>
</comment>
<comment type="subcellular location">
    <subcellularLocation>
        <location evidence="1 13">Cytoplasm</location>
    </subcellularLocation>
</comment>
<evidence type="ECO:0000256" key="6">
    <source>
        <dbReference type="ARBA" id="ARBA00022691"/>
    </source>
</evidence>
<protein>
    <recommendedName>
        <fullName evidence="11 13">S-adenosylmethionine:tRNA ribosyltransferase-isomerase</fullName>
        <ecNumber evidence="10 13">2.4.99.17</ecNumber>
    </recommendedName>
    <alternativeName>
        <fullName evidence="12 13">Queuosine biosynthesis protein QueA</fullName>
    </alternativeName>
</protein>
<dbReference type="HAMAP" id="MF_00113">
    <property type="entry name" value="QueA"/>
    <property type="match status" value="1"/>
</dbReference>